<sequence length="49" mass="5374">MNDNIKSMFHSKVSVLLLINIQVKGCKAVPFTKVNVTGWTAITGFHTPS</sequence>
<evidence type="ECO:0000313" key="3">
    <source>
        <dbReference type="EMBL" id="CEK90606.1"/>
    </source>
</evidence>
<feature type="chain" id="PRO_5007391399" evidence="1">
    <location>
        <begin position="29"/>
        <end position="49"/>
    </location>
</feature>
<accession>A0A0B7BC50</accession>
<proteinExistence type="predicted"/>
<dbReference type="AlphaFoldDB" id="A0A0B7BC50"/>
<dbReference type="EMBL" id="HACG01043743">
    <property type="protein sequence ID" value="CEK90608.1"/>
    <property type="molecule type" value="Transcribed_RNA"/>
</dbReference>
<name>A0A0B7BC50_9EUPU</name>
<feature type="signal peptide" evidence="1">
    <location>
        <begin position="1"/>
        <end position="28"/>
    </location>
</feature>
<organism evidence="4">
    <name type="scientific">Arion vulgaris</name>
    <dbReference type="NCBI Taxonomy" id="1028688"/>
    <lineage>
        <taxon>Eukaryota</taxon>
        <taxon>Metazoa</taxon>
        <taxon>Spiralia</taxon>
        <taxon>Lophotrochozoa</taxon>
        <taxon>Mollusca</taxon>
        <taxon>Gastropoda</taxon>
        <taxon>Heterobranchia</taxon>
        <taxon>Euthyneura</taxon>
        <taxon>Panpulmonata</taxon>
        <taxon>Eupulmonata</taxon>
        <taxon>Stylommatophora</taxon>
        <taxon>Helicina</taxon>
        <taxon>Arionoidea</taxon>
        <taxon>Arionidae</taxon>
        <taxon>Arion</taxon>
    </lineage>
</organism>
<dbReference type="EMBL" id="HACG01043739">
    <property type="protein sequence ID" value="CEK90604.1"/>
    <property type="molecule type" value="Transcribed_RNA"/>
</dbReference>
<evidence type="ECO:0000256" key="1">
    <source>
        <dbReference type="SAM" id="SignalP"/>
    </source>
</evidence>
<reference evidence="4" key="1">
    <citation type="submission" date="2014-12" db="EMBL/GenBank/DDBJ databases">
        <title>Insight into the proteome of Arion vulgaris.</title>
        <authorList>
            <person name="Aradska J."/>
            <person name="Bulat T."/>
            <person name="Smidak R."/>
            <person name="Sarate P."/>
            <person name="Gangsoo J."/>
            <person name="Sialana F."/>
            <person name="Bilban M."/>
            <person name="Lubec G."/>
        </authorList>
    </citation>
    <scope>NUCLEOTIDE SEQUENCE</scope>
    <source>
        <tissue evidence="4">Skin</tissue>
    </source>
</reference>
<gene>
    <name evidence="4" type="primary">ORF177691</name>
    <name evidence="2" type="synonym">ORF177680</name>
    <name evidence="3" type="synonym">ORF177685</name>
</gene>
<keyword evidence="1" id="KW-0732">Signal</keyword>
<dbReference type="EMBL" id="HACG01043741">
    <property type="protein sequence ID" value="CEK90606.1"/>
    <property type="molecule type" value="Transcribed_RNA"/>
</dbReference>
<protein>
    <submittedName>
        <fullName evidence="4">Uncharacterized protein</fullName>
    </submittedName>
</protein>
<evidence type="ECO:0000313" key="2">
    <source>
        <dbReference type="EMBL" id="CEK90604.1"/>
    </source>
</evidence>
<evidence type="ECO:0000313" key="4">
    <source>
        <dbReference type="EMBL" id="CEK90608.1"/>
    </source>
</evidence>